<dbReference type="InterPro" id="IPR027417">
    <property type="entry name" value="P-loop_NTPase"/>
</dbReference>
<dbReference type="Gene3D" id="1.20.1050.90">
    <property type="entry name" value="RecF/RecN/SMC, N-terminal domain"/>
    <property type="match status" value="1"/>
</dbReference>
<evidence type="ECO:0000256" key="9">
    <source>
        <dbReference type="HAMAP-Rule" id="MF_00365"/>
    </source>
</evidence>
<dbReference type="InterPro" id="IPR042174">
    <property type="entry name" value="RecF_2"/>
</dbReference>
<dbReference type="PANTHER" id="PTHR32182:SF0">
    <property type="entry name" value="DNA REPLICATION AND REPAIR PROTEIN RECF"/>
    <property type="match status" value="1"/>
</dbReference>
<feature type="binding site" evidence="9">
    <location>
        <begin position="30"/>
        <end position="37"/>
    </location>
    <ligand>
        <name>ATP</name>
        <dbReference type="ChEBI" id="CHEBI:30616"/>
    </ligand>
</feature>
<feature type="domain" description="RecF/RecN/SMC N-terminal" evidence="10">
    <location>
        <begin position="3"/>
        <end position="380"/>
    </location>
</feature>
<dbReference type="NCBIfam" id="TIGR00611">
    <property type="entry name" value="recf"/>
    <property type="match status" value="1"/>
</dbReference>
<gene>
    <name evidence="9" type="primary">recF</name>
    <name evidence="11" type="ORF">DFR64_1024</name>
</gene>
<keyword evidence="9" id="KW-0234">DNA repair</keyword>
<dbReference type="GO" id="GO:0005737">
    <property type="term" value="C:cytoplasm"/>
    <property type="evidence" value="ECO:0007669"/>
    <property type="project" value="UniProtKB-SubCell"/>
</dbReference>
<keyword evidence="6 9" id="KW-0547">Nucleotide-binding</keyword>
<evidence type="ECO:0000259" key="10">
    <source>
        <dbReference type="Pfam" id="PF02463"/>
    </source>
</evidence>
<dbReference type="GO" id="GO:0006302">
    <property type="term" value="P:double-strand break repair"/>
    <property type="evidence" value="ECO:0007669"/>
    <property type="project" value="TreeGrafter"/>
</dbReference>
<protein>
    <recommendedName>
        <fullName evidence="3 9">DNA replication and repair protein RecF</fullName>
    </recommendedName>
</protein>
<dbReference type="InterPro" id="IPR018078">
    <property type="entry name" value="DNA-binding_RecF_CS"/>
</dbReference>
<reference evidence="11 12" key="1">
    <citation type="submission" date="2018-08" db="EMBL/GenBank/DDBJ databases">
        <title>Genomic Encyclopedia of Type Strains, Phase IV (KMG-IV): sequencing the most valuable type-strain genomes for metagenomic binning, comparative biology and taxonomic classification.</title>
        <authorList>
            <person name="Goeker M."/>
        </authorList>
    </citation>
    <scope>NUCLEOTIDE SEQUENCE [LARGE SCALE GENOMIC DNA]</scope>
    <source>
        <strain evidence="11 12">DSM 23923</strain>
    </source>
</reference>
<comment type="function">
    <text evidence="9">The RecF protein is involved in DNA metabolism; it is required for DNA replication and normal SOS inducibility. RecF binds preferentially to single-stranded, linear DNA. It also seems to bind ATP.</text>
</comment>
<dbReference type="Proteomes" id="UP000256388">
    <property type="component" value="Unassembled WGS sequence"/>
</dbReference>
<dbReference type="GO" id="GO:0005524">
    <property type="term" value="F:ATP binding"/>
    <property type="evidence" value="ECO:0007669"/>
    <property type="project" value="UniProtKB-UniRule"/>
</dbReference>
<evidence type="ECO:0000256" key="3">
    <source>
        <dbReference type="ARBA" id="ARBA00020170"/>
    </source>
</evidence>
<accession>A0A347ZSK5</accession>
<evidence type="ECO:0000256" key="8">
    <source>
        <dbReference type="ARBA" id="ARBA00023125"/>
    </source>
</evidence>
<keyword evidence="4 9" id="KW-0963">Cytoplasm</keyword>
<evidence type="ECO:0000256" key="4">
    <source>
        <dbReference type="ARBA" id="ARBA00022490"/>
    </source>
</evidence>
<dbReference type="Gene3D" id="3.40.50.300">
    <property type="entry name" value="P-loop containing nucleotide triphosphate hydrolases"/>
    <property type="match status" value="1"/>
</dbReference>
<proteinExistence type="inferred from homology"/>
<comment type="caution">
    <text evidence="11">The sequence shown here is derived from an EMBL/GenBank/DDBJ whole genome shotgun (WGS) entry which is preliminary data.</text>
</comment>
<name>A0A347ZSK5_9CHLR</name>
<dbReference type="GO" id="GO:0003697">
    <property type="term" value="F:single-stranded DNA binding"/>
    <property type="evidence" value="ECO:0007669"/>
    <property type="project" value="UniProtKB-UniRule"/>
</dbReference>
<keyword evidence="9" id="KW-0227">DNA damage</keyword>
<evidence type="ECO:0000256" key="5">
    <source>
        <dbReference type="ARBA" id="ARBA00022705"/>
    </source>
</evidence>
<dbReference type="InterPro" id="IPR003395">
    <property type="entry name" value="RecF/RecN/SMC_N"/>
</dbReference>
<dbReference type="GO" id="GO:0009432">
    <property type="term" value="P:SOS response"/>
    <property type="evidence" value="ECO:0007669"/>
    <property type="project" value="UniProtKB-UniRule"/>
</dbReference>
<evidence type="ECO:0000256" key="1">
    <source>
        <dbReference type="ARBA" id="ARBA00004496"/>
    </source>
</evidence>
<dbReference type="GO" id="GO:0000731">
    <property type="term" value="P:DNA synthesis involved in DNA repair"/>
    <property type="evidence" value="ECO:0007669"/>
    <property type="project" value="TreeGrafter"/>
</dbReference>
<dbReference type="OrthoDB" id="9803889at2"/>
<sequence length="402" mass="46111">MQIEALSLSNFRIFTRLEMDFPDRLTLLVGNNAQGKTSVLEAVHFLSILTSPLASNDRELINLLTVQDELPVARLIGKVRKQEKTHTIEVRLILNTIQNGSQRLRKEVLIDGVKKRLFDTVGFFNSVLFLPQMTRILEDGPDERRKYLDQLLSQAYPGYVRALSDYQQALARRNALLKLLFDRNGDPAQLDYWDEVITSNGALIIEARLKSTREFEEFFGQQYRRLTGGKEEIRMDYQPSYNGIRVKNGQAELGITAQQPEPIGYEEIKDHFAKRLRALQKEEIRRGVTTIGPHRDEVRFYSNDIDLAVYGSRGQIRTAVMAMKIAETQWLREKTGELPVLLLDETLAELDEQRREDLLGSLGLEEQAILTTTDLGLFSEDFAHTCRIWQVSAGQVTRLNRQ</sequence>
<dbReference type="PANTHER" id="PTHR32182">
    <property type="entry name" value="DNA REPLICATION AND REPAIR PROTEIN RECF"/>
    <property type="match status" value="1"/>
</dbReference>
<dbReference type="PROSITE" id="PS00617">
    <property type="entry name" value="RECF_1"/>
    <property type="match status" value="1"/>
</dbReference>
<dbReference type="EMBL" id="QUMS01000001">
    <property type="protein sequence ID" value="REG11147.1"/>
    <property type="molecule type" value="Genomic_DNA"/>
</dbReference>
<dbReference type="HAMAP" id="MF_00365">
    <property type="entry name" value="RecF"/>
    <property type="match status" value="1"/>
</dbReference>
<evidence type="ECO:0000256" key="2">
    <source>
        <dbReference type="ARBA" id="ARBA00008016"/>
    </source>
</evidence>
<comment type="similarity">
    <text evidence="2 9">Belongs to the RecF family.</text>
</comment>
<comment type="subcellular location">
    <subcellularLocation>
        <location evidence="1 9">Cytoplasm</location>
    </subcellularLocation>
</comment>
<evidence type="ECO:0000256" key="6">
    <source>
        <dbReference type="ARBA" id="ARBA00022741"/>
    </source>
</evidence>
<evidence type="ECO:0000313" key="12">
    <source>
        <dbReference type="Proteomes" id="UP000256388"/>
    </source>
</evidence>
<evidence type="ECO:0000256" key="7">
    <source>
        <dbReference type="ARBA" id="ARBA00022840"/>
    </source>
</evidence>
<dbReference type="SUPFAM" id="SSF52540">
    <property type="entry name" value="P-loop containing nucleoside triphosphate hydrolases"/>
    <property type="match status" value="1"/>
</dbReference>
<keyword evidence="8 9" id="KW-0238">DNA-binding</keyword>
<dbReference type="RefSeq" id="WP_116224287.1">
    <property type="nucleotide sequence ID" value="NZ_AP018437.1"/>
</dbReference>
<keyword evidence="9" id="KW-0742">SOS response</keyword>
<dbReference type="GO" id="GO:0006260">
    <property type="term" value="P:DNA replication"/>
    <property type="evidence" value="ECO:0007669"/>
    <property type="project" value="UniProtKB-UniRule"/>
</dbReference>
<dbReference type="InterPro" id="IPR001238">
    <property type="entry name" value="DNA-binding_RecF"/>
</dbReference>
<keyword evidence="5 9" id="KW-0235">DNA replication</keyword>
<dbReference type="Pfam" id="PF02463">
    <property type="entry name" value="SMC_N"/>
    <property type="match status" value="1"/>
</dbReference>
<keyword evidence="7 9" id="KW-0067">ATP-binding</keyword>
<keyword evidence="12" id="KW-1185">Reference proteome</keyword>
<evidence type="ECO:0000313" key="11">
    <source>
        <dbReference type="EMBL" id="REG11147.1"/>
    </source>
</evidence>
<dbReference type="AlphaFoldDB" id="A0A347ZSK5"/>
<organism evidence="11 12">
    <name type="scientific">Pelolinea submarina</name>
    <dbReference type="NCBI Taxonomy" id="913107"/>
    <lineage>
        <taxon>Bacteria</taxon>
        <taxon>Bacillati</taxon>
        <taxon>Chloroflexota</taxon>
        <taxon>Anaerolineae</taxon>
        <taxon>Anaerolineales</taxon>
        <taxon>Anaerolineaceae</taxon>
        <taxon>Pelolinea</taxon>
    </lineage>
</organism>